<evidence type="ECO:0000256" key="9">
    <source>
        <dbReference type="ARBA" id="ARBA00022837"/>
    </source>
</evidence>
<evidence type="ECO:0000256" key="1">
    <source>
        <dbReference type="ARBA" id="ARBA00004200"/>
    </source>
</evidence>
<feature type="compositionally biased region" description="Polar residues" evidence="14">
    <location>
        <begin position="158"/>
        <end position="167"/>
    </location>
</feature>
<dbReference type="PANTHER" id="PTHR46819">
    <property type="entry name" value="EF-HAND CALCIUM-BINDING DOMAIN-CONTAINING PROTEIN 7"/>
    <property type="match status" value="1"/>
</dbReference>
<dbReference type="Gene3D" id="3.40.50.300">
    <property type="entry name" value="P-loop containing nucleotide triphosphate hydrolases"/>
    <property type="match status" value="1"/>
</dbReference>
<sequence>MPGKESVGYAGGRGVVRVAVCGDAGTGKSSLIIAAATDTFNSGSSFDANFSQGQVEGTQPPVLPPTRIPSDVLPGSIPVTVADTSSSYEWRADLEKELDKSDVVVLCYKSGCGKSLGRIGTYWLPELRRTNLTGDKPVLLVGCQEDLVVSSSAVASSQGQDPTSPLSSPGRGDAVRGNENRLVEASKAEDAMLDAEALESKLALLIDEWKEIEVCLQCSAKRLSNCAEVFVQAQKAVMHPTGPLYDAQTGQLKPRCVRALKRIFQICDEDADGFLSDRELNHFQATCFGTPLQPEELEGVRKIISTKVPEGIAPSGVTLKGFVYLHALFVARGRMDTTWTVLRKFGYDNALELRPDLCQGALSQLGHFHPDQCVEITDSGRDFLRLKFRQHDKDADGVLSDAELEELFSTAPGFPGPEWHRDAYHGMVDTSGRGGGKSKGGEPCLTLDGFLSLWDLMALRSPATALVHALYLGRSKEDLPTFLRISRRRKQEVRRARRPQGIASGSGHHKPPLTRRVLSCVVFATPDQLRRNETVLTEPDQQTRVFRVPAGQGDAASSEKTLVVRQVEAGSGDDGAGGYTDAALLQSVDLCVICFGQKRDDLADQVALMKRVERKGTGLLPFALACVSASADEGSSGMADAITQQLSMAKPLDPSSEAASETLARLCGLCSDPHASIPRTEERLAKEHRDLVVRRCTTGLVVGAGVISALLIAHRLYASASNVEGAEDESRE</sequence>
<dbReference type="AlphaFoldDB" id="A0AAX4PM71"/>
<gene>
    <name evidence="16" type="ORF">HKI87_18g88000</name>
</gene>
<keyword evidence="6" id="KW-0547">Nucleotide-binding</keyword>
<dbReference type="InterPro" id="IPR002048">
    <property type="entry name" value="EF_hand_dom"/>
</dbReference>
<evidence type="ECO:0000256" key="12">
    <source>
        <dbReference type="ARBA" id="ARBA00023134"/>
    </source>
</evidence>
<evidence type="ECO:0000256" key="4">
    <source>
        <dbReference type="ARBA" id="ARBA00022723"/>
    </source>
</evidence>
<dbReference type="InterPro" id="IPR001806">
    <property type="entry name" value="Small_GTPase"/>
</dbReference>
<keyword evidence="17" id="KW-1185">Reference proteome</keyword>
<evidence type="ECO:0000259" key="15">
    <source>
        <dbReference type="PROSITE" id="PS50222"/>
    </source>
</evidence>
<keyword evidence="9" id="KW-0106">Calcium</keyword>
<dbReference type="SUPFAM" id="SSF47473">
    <property type="entry name" value="EF-hand"/>
    <property type="match status" value="1"/>
</dbReference>
<keyword evidence="7" id="KW-1000">Mitochondrion outer membrane</keyword>
<dbReference type="InterPro" id="IPR027417">
    <property type="entry name" value="P-loop_NTPase"/>
</dbReference>
<protein>
    <submittedName>
        <fullName evidence="16">Mitochondrial Rho GTPase</fullName>
    </submittedName>
</protein>
<dbReference type="PROSITE" id="PS50222">
    <property type="entry name" value="EF_HAND_2"/>
    <property type="match status" value="1"/>
</dbReference>
<evidence type="ECO:0000313" key="17">
    <source>
        <dbReference type="Proteomes" id="UP001472866"/>
    </source>
</evidence>
<dbReference type="InterPro" id="IPR013567">
    <property type="entry name" value="EF_hand_assoc_2"/>
</dbReference>
<comment type="subcellular location">
    <subcellularLocation>
        <location evidence="1">Mitochondrion outer membrane</location>
        <topology evidence="1">Single-pass type IV membrane protein</topology>
    </subcellularLocation>
</comment>
<dbReference type="GO" id="GO:0005509">
    <property type="term" value="F:calcium ion binding"/>
    <property type="evidence" value="ECO:0007669"/>
    <property type="project" value="InterPro"/>
</dbReference>
<evidence type="ECO:0000256" key="2">
    <source>
        <dbReference type="ARBA" id="ARBA00007981"/>
    </source>
</evidence>
<proteinExistence type="inferred from homology"/>
<keyword evidence="12" id="KW-0342">GTP-binding</keyword>
<feature type="domain" description="EF-hand" evidence="15">
    <location>
        <begin position="379"/>
        <end position="414"/>
    </location>
</feature>
<dbReference type="InterPro" id="IPR011992">
    <property type="entry name" value="EF-hand-dom_pair"/>
</dbReference>
<evidence type="ECO:0000256" key="6">
    <source>
        <dbReference type="ARBA" id="ARBA00022741"/>
    </source>
</evidence>
<feature type="region of interest" description="Disordered" evidence="14">
    <location>
        <begin position="152"/>
        <end position="177"/>
    </location>
</feature>
<keyword evidence="5" id="KW-0677">Repeat</keyword>
<dbReference type="SUPFAM" id="SSF52540">
    <property type="entry name" value="P-loop containing nucleoside triphosphate hydrolases"/>
    <property type="match status" value="1"/>
</dbReference>
<keyword evidence="11" id="KW-0496">Mitochondrion</keyword>
<evidence type="ECO:0000256" key="3">
    <source>
        <dbReference type="ARBA" id="ARBA00022692"/>
    </source>
</evidence>
<evidence type="ECO:0000256" key="5">
    <source>
        <dbReference type="ARBA" id="ARBA00022737"/>
    </source>
</evidence>
<keyword evidence="3" id="KW-0812">Transmembrane</keyword>
<keyword evidence="4" id="KW-0479">Metal-binding</keyword>
<dbReference type="InterPro" id="IPR052266">
    <property type="entry name" value="Miro-EF-hand_domain"/>
</dbReference>
<dbReference type="InterPro" id="IPR018247">
    <property type="entry name" value="EF_Hand_1_Ca_BS"/>
</dbReference>
<dbReference type="Pfam" id="PF08356">
    <property type="entry name" value="EF_assoc_2"/>
    <property type="match status" value="1"/>
</dbReference>
<dbReference type="PANTHER" id="PTHR46819:SF1">
    <property type="entry name" value="EF-HAND CALCIUM-BINDING DOMAIN-CONTAINING PROTEIN 7"/>
    <property type="match status" value="1"/>
</dbReference>
<evidence type="ECO:0000256" key="8">
    <source>
        <dbReference type="ARBA" id="ARBA00022801"/>
    </source>
</evidence>
<evidence type="ECO:0000313" key="16">
    <source>
        <dbReference type="EMBL" id="WZN67227.1"/>
    </source>
</evidence>
<dbReference type="FunFam" id="1.10.238.10:FF:000011">
    <property type="entry name" value="Mitochondrial Rho GTPase"/>
    <property type="match status" value="1"/>
</dbReference>
<keyword evidence="10" id="KW-1133">Transmembrane helix</keyword>
<dbReference type="GO" id="GO:0005525">
    <property type="term" value="F:GTP binding"/>
    <property type="evidence" value="ECO:0007669"/>
    <property type="project" value="UniProtKB-KW"/>
</dbReference>
<dbReference type="PRINTS" id="PR00449">
    <property type="entry name" value="RASTRNSFRMNG"/>
</dbReference>
<dbReference type="Gene3D" id="1.10.238.10">
    <property type="entry name" value="EF-hand"/>
    <property type="match status" value="2"/>
</dbReference>
<evidence type="ECO:0000256" key="14">
    <source>
        <dbReference type="SAM" id="MobiDB-lite"/>
    </source>
</evidence>
<keyword evidence="13" id="KW-0472">Membrane</keyword>
<dbReference type="Pfam" id="PF00071">
    <property type="entry name" value="Ras"/>
    <property type="match status" value="1"/>
</dbReference>
<organism evidence="16 17">
    <name type="scientific">Chloropicon roscoffensis</name>
    <dbReference type="NCBI Taxonomy" id="1461544"/>
    <lineage>
        <taxon>Eukaryota</taxon>
        <taxon>Viridiplantae</taxon>
        <taxon>Chlorophyta</taxon>
        <taxon>Chloropicophyceae</taxon>
        <taxon>Chloropicales</taxon>
        <taxon>Chloropicaceae</taxon>
        <taxon>Chloropicon</taxon>
    </lineage>
</organism>
<dbReference type="Proteomes" id="UP001472866">
    <property type="component" value="Chromosome 18"/>
</dbReference>
<dbReference type="EMBL" id="CP151518">
    <property type="protein sequence ID" value="WZN67227.1"/>
    <property type="molecule type" value="Genomic_DNA"/>
</dbReference>
<dbReference type="PROSITE" id="PS00018">
    <property type="entry name" value="EF_HAND_1"/>
    <property type="match status" value="2"/>
</dbReference>
<dbReference type="GO" id="GO:0005741">
    <property type="term" value="C:mitochondrial outer membrane"/>
    <property type="evidence" value="ECO:0007669"/>
    <property type="project" value="UniProtKB-SubCell"/>
</dbReference>
<accession>A0AAX4PM71</accession>
<reference evidence="16 17" key="1">
    <citation type="submission" date="2024-03" db="EMBL/GenBank/DDBJ databases">
        <title>Complete genome sequence of the green alga Chloropicon roscoffensis RCC1871.</title>
        <authorList>
            <person name="Lemieux C."/>
            <person name="Pombert J.-F."/>
            <person name="Otis C."/>
            <person name="Turmel M."/>
        </authorList>
    </citation>
    <scope>NUCLEOTIDE SEQUENCE [LARGE SCALE GENOMIC DNA]</scope>
    <source>
        <strain evidence="16 17">RCC1871</strain>
    </source>
</reference>
<comment type="similarity">
    <text evidence="2">Belongs to the mitochondrial Rho GTPase family.</text>
</comment>
<keyword evidence="8" id="KW-0378">Hydrolase</keyword>
<evidence type="ECO:0000256" key="11">
    <source>
        <dbReference type="ARBA" id="ARBA00023128"/>
    </source>
</evidence>
<name>A0AAX4PM71_9CHLO</name>
<dbReference type="SMART" id="SM00174">
    <property type="entry name" value="RHO"/>
    <property type="match status" value="1"/>
</dbReference>
<evidence type="ECO:0000256" key="10">
    <source>
        <dbReference type="ARBA" id="ARBA00022989"/>
    </source>
</evidence>
<dbReference type="GO" id="GO:0003924">
    <property type="term" value="F:GTPase activity"/>
    <property type="evidence" value="ECO:0007669"/>
    <property type="project" value="InterPro"/>
</dbReference>
<evidence type="ECO:0000256" key="13">
    <source>
        <dbReference type="ARBA" id="ARBA00023136"/>
    </source>
</evidence>
<evidence type="ECO:0000256" key="7">
    <source>
        <dbReference type="ARBA" id="ARBA00022787"/>
    </source>
</evidence>